<organism evidence="1 2">
    <name type="scientific">Corynebacterium diphtheriae</name>
    <dbReference type="NCBI Taxonomy" id="1717"/>
    <lineage>
        <taxon>Bacteria</taxon>
        <taxon>Bacillati</taxon>
        <taxon>Actinomycetota</taxon>
        <taxon>Actinomycetes</taxon>
        <taxon>Mycobacteriales</taxon>
        <taxon>Corynebacteriaceae</taxon>
        <taxon>Corynebacterium</taxon>
    </lineage>
</organism>
<evidence type="ECO:0000313" key="1">
    <source>
        <dbReference type="EMBL" id="CAB0583698.1"/>
    </source>
</evidence>
<protein>
    <submittedName>
        <fullName evidence="1">Uncharacterized protein</fullName>
    </submittedName>
</protein>
<name>A0A6J4W4C9_CORDP</name>
<dbReference type="EMBL" id="CADDAV010000005">
    <property type="protein sequence ID" value="CAB0583698.1"/>
    <property type="molecule type" value="Genomic_DNA"/>
</dbReference>
<dbReference type="KEGG" id="cdip:ERS451417_00191"/>
<accession>A0A6J4W4C9</accession>
<dbReference type="AlphaFoldDB" id="A0A6J4W4C9"/>
<gene>
    <name evidence="1" type="ORF">CIP107547_00373</name>
</gene>
<evidence type="ECO:0000313" key="2">
    <source>
        <dbReference type="Proteomes" id="UP000480222"/>
    </source>
</evidence>
<reference evidence="1 2" key="1">
    <citation type="submission" date="2020-02" db="EMBL/GenBank/DDBJ databases">
        <authorList>
            <person name="Brisse S."/>
        </authorList>
    </citation>
    <scope>NUCLEOTIDE SEQUENCE [LARGE SCALE GENOMIC DNA]</scope>
    <source>
        <strain evidence="1">CIP107547</strain>
    </source>
</reference>
<sequence length="55" mass="5883">MRARGCSRVDSACLNLVTAQWTMTALLVLECIDFVSDVGGVDQAPQNVVVEVTEA</sequence>
<dbReference type="Proteomes" id="UP000480222">
    <property type="component" value="Unassembled WGS sequence"/>
</dbReference>
<comment type="caution">
    <text evidence="1">The sequence shown here is derived from an EMBL/GenBank/DDBJ whole genome shotgun (WGS) entry which is preliminary data.</text>
</comment>
<proteinExistence type="predicted"/>